<evidence type="ECO:0000256" key="7">
    <source>
        <dbReference type="SAM" id="Phobius"/>
    </source>
</evidence>
<evidence type="ECO:0000256" key="6">
    <source>
        <dbReference type="ARBA" id="ARBA00023136"/>
    </source>
</evidence>
<gene>
    <name evidence="10" type="ORF">WDJ61_17760</name>
</gene>
<dbReference type="InterPro" id="IPR027469">
    <property type="entry name" value="Cation_efflux_TMD_sf"/>
</dbReference>
<evidence type="ECO:0000313" key="10">
    <source>
        <dbReference type="EMBL" id="WXB93045.1"/>
    </source>
</evidence>
<dbReference type="Pfam" id="PF01545">
    <property type="entry name" value="Cation_efflux"/>
    <property type="match status" value="1"/>
</dbReference>
<dbReference type="PANTHER" id="PTHR43840:SF50">
    <property type="entry name" value="MANGANESE EFFLUX SYSTEM PROTEIN MNES"/>
    <property type="match status" value="1"/>
</dbReference>
<dbReference type="PANTHER" id="PTHR43840">
    <property type="entry name" value="MITOCHONDRIAL METAL TRANSPORTER 1-RELATED"/>
    <property type="match status" value="1"/>
</dbReference>
<evidence type="ECO:0000256" key="4">
    <source>
        <dbReference type="ARBA" id="ARBA00022692"/>
    </source>
</evidence>
<evidence type="ECO:0000259" key="9">
    <source>
        <dbReference type="Pfam" id="PF16916"/>
    </source>
</evidence>
<dbReference type="SUPFAM" id="SSF160240">
    <property type="entry name" value="Cation efflux protein cytoplasmic domain-like"/>
    <property type="match status" value="1"/>
</dbReference>
<keyword evidence="6 7" id="KW-0472">Membrane</keyword>
<comment type="subcellular location">
    <subcellularLocation>
        <location evidence="1">Membrane</location>
        <topology evidence="1">Multi-pass membrane protein</topology>
    </subcellularLocation>
</comment>
<keyword evidence="5 7" id="KW-1133">Transmembrane helix</keyword>
<organism evidence="10 11">
    <name type="scientific">Bacillus kandeliae</name>
    <dbReference type="NCBI Taxonomy" id="3129297"/>
    <lineage>
        <taxon>Bacteria</taxon>
        <taxon>Bacillati</taxon>
        <taxon>Bacillota</taxon>
        <taxon>Bacilli</taxon>
        <taxon>Bacillales</taxon>
        <taxon>Bacillaceae</taxon>
        <taxon>Bacillus</taxon>
    </lineage>
</organism>
<sequence>METYEDIKRGEKGAWISIIAYIFLSLLKLTVGYIGSSQALQADGLNNSTDVVASIAILIGLKIARKPPDEDHRYGHFRAETIASLIAAFIMIAVGFQVLIEAGRSFFDDNQPTPDMLTAWVALFSAVFMFIIYFYNAKLAKSINSKSLMAAAQDNRSDALVSIGAFIGIMGAQLGIDWLDVLAAFIVGLIIIKTAWDIFTEASHALTDGYDQEELENIRQTIQQVVGVQNVRSVKARLHGNLTLVDVVVCVNPALNVTESHKITENIEAILLKKYKIRDAIIHIEPADDHFHPI</sequence>
<dbReference type="Gene3D" id="3.30.70.1350">
    <property type="entry name" value="Cation efflux protein, cytoplasmic domain"/>
    <property type="match status" value="1"/>
</dbReference>
<feature type="transmembrane region" description="Helical" evidence="7">
    <location>
        <begin position="77"/>
        <end position="99"/>
    </location>
</feature>
<dbReference type="SUPFAM" id="SSF161111">
    <property type="entry name" value="Cation efflux protein transmembrane domain-like"/>
    <property type="match status" value="1"/>
</dbReference>
<reference evidence="10 11" key="1">
    <citation type="submission" date="2024-02" db="EMBL/GenBank/DDBJ databases">
        <title>Seven novel Bacillus-like species.</title>
        <authorList>
            <person name="Liu G."/>
        </authorList>
    </citation>
    <scope>NUCLEOTIDE SEQUENCE [LARGE SCALE GENOMIC DNA]</scope>
    <source>
        <strain evidence="10 11">FJAT-52991</strain>
    </source>
</reference>
<dbReference type="Pfam" id="PF16916">
    <property type="entry name" value="ZT_dimer"/>
    <property type="match status" value="1"/>
</dbReference>
<dbReference type="Gene3D" id="1.20.1510.10">
    <property type="entry name" value="Cation efflux protein transmembrane domain"/>
    <property type="match status" value="1"/>
</dbReference>
<dbReference type="Proteomes" id="UP001387364">
    <property type="component" value="Chromosome"/>
</dbReference>
<dbReference type="InterPro" id="IPR002524">
    <property type="entry name" value="Cation_efflux"/>
</dbReference>
<feature type="domain" description="Cation efflux protein transmembrane" evidence="8">
    <location>
        <begin position="15"/>
        <end position="206"/>
    </location>
</feature>
<dbReference type="NCBIfam" id="TIGR01297">
    <property type="entry name" value="CDF"/>
    <property type="match status" value="1"/>
</dbReference>
<feature type="transmembrane region" description="Helical" evidence="7">
    <location>
        <begin position="119"/>
        <end position="137"/>
    </location>
</feature>
<proteinExistence type="inferred from homology"/>
<keyword evidence="11" id="KW-1185">Reference proteome</keyword>
<feature type="transmembrane region" description="Helical" evidence="7">
    <location>
        <begin position="182"/>
        <end position="199"/>
    </location>
</feature>
<feature type="transmembrane region" description="Helical" evidence="7">
    <location>
        <begin position="158"/>
        <end position="176"/>
    </location>
</feature>
<evidence type="ECO:0000256" key="2">
    <source>
        <dbReference type="ARBA" id="ARBA00008114"/>
    </source>
</evidence>
<dbReference type="InterPro" id="IPR058533">
    <property type="entry name" value="Cation_efflux_TM"/>
</dbReference>
<protein>
    <submittedName>
        <fullName evidence="10">Cation diffusion facilitator family transporter</fullName>
    </submittedName>
</protein>
<feature type="domain" description="Cation efflux protein cytoplasmic" evidence="9">
    <location>
        <begin position="211"/>
        <end position="286"/>
    </location>
</feature>
<dbReference type="RefSeq" id="WP_338752181.1">
    <property type="nucleotide sequence ID" value="NZ_CP147404.1"/>
</dbReference>
<dbReference type="InterPro" id="IPR050291">
    <property type="entry name" value="CDF_Transporter"/>
</dbReference>
<dbReference type="EMBL" id="CP147404">
    <property type="protein sequence ID" value="WXB93045.1"/>
    <property type="molecule type" value="Genomic_DNA"/>
</dbReference>
<feature type="transmembrane region" description="Helical" evidence="7">
    <location>
        <begin position="12"/>
        <end position="35"/>
    </location>
</feature>
<evidence type="ECO:0000313" key="11">
    <source>
        <dbReference type="Proteomes" id="UP001387364"/>
    </source>
</evidence>
<feature type="transmembrane region" description="Helical" evidence="7">
    <location>
        <begin position="47"/>
        <end position="65"/>
    </location>
</feature>
<dbReference type="InterPro" id="IPR036837">
    <property type="entry name" value="Cation_efflux_CTD_sf"/>
</dbReference>
<evidence type="ECO:0000256" key="3">
    <source>
        <dbReference type="ARBA" id="ARBA00022448"/>
    </source>
</evidence>
<accession>A0ABZ2N6W2</accession>
<evidence type="ECO:0000256" key="5">
    <source>
        <dbReference type="ARBA" id="ARBA00022989"/>
    </source>
</evidence>
<name>A0ABZ2N6W2_9BACI</name>
<keyword evidence="4 7" id="KW-0812">Transmembrane</keyword>
<evidence type="ECO:0000256" key="1">
    <source>
        <dbReference type="ARBA" id="ARBA00004141"/>
    </source>
</evidence>
<comment type="similarity">
    <text evidence="2">Belongs to the cation diffusion facilitator (CDF) transporter (TC 2.A.4) family.</text>
</comment>
<keyword evidence="3" id="KW-0813">Transport</keyword>
<dbReference type="InterPro" id="IPR027470">
    <property type="entry name" value="Cation_efflux_CTD"/>
</dbReference>
<evidence type="ECO:0000259" key="8">
    <source>
        <dbReference type="Pfam" id="PF01545"/>
    </source>
</evidence>